<keyword evidence="3" id="KW-0472">Membrane</keyword>
<evidence type="ECO:0000313" key="4">
    <source>
        <dbReference type="EMBL" id="AGN32907.1"/>
    </source>
</evidence>
<dbReference type="PANTHER" id="PTHR12630">
    <property type="entry name" value="N-LINKED OLIGOSACCHARIDE PROCESSING"/>
    <property type="match status" value="1"/>
</dbReference>
<feature type="region of interest" description="Disordered" evidence="2">
    <location>
        <begin position="89"/>
        <end position="118"/>
    </location>
</feature>
<evidence type="ECO:0008006" key="5">
    <source>
        <dbReference type="Google" id="ProtNLM"/>
    </source>
</evidence>
<dbReference type="InterPro" id="IPR039794">
    <property type="entry name" value="Gtb1-like"/>
</dbReference>
<accession>R9TL14</accession>
<proteinExistence type="predicted"/>
<evidence type="ECO:0000256" key="1">
    <source>
        <dbReference type="ARBA" id="ARBA00023157"/>
    </source>
</evidence>
<evidence type="ECO:0000256" key="3">
    <source>
        <dbReference type="SAM" id="Phobius"/>
    </source>
</evidence>
<feature type="region of interest" description="Disordered" evidence="2">
    <location>
        <begin position="1"/>
        <end position="46"/>
    </location>
</feature>
<dbReference type="PANTHER" id="PTHR12630:SF1">
    <property type="entry name" value="GLUCOSIDASE 2 SUBUNIT BETA"/>
    <property type="match status" value="1"/>
</dbReference>
<dbReference type="CDD" id="cd00112">
    <property type="entry name" value="LDLa"/>
    <property type="match status" value="1"/>
</dbReference>
<keyword evidence="3" id="KW-1133">Transmembrane helix</keyword>
<name>R9TL14_TRYRA</name>
<sequence length="810" mass="91003">MKLTKHEDAQPPVNPSGNATPPTKTKKRQGVSQVRKPPLQVRQQGSDGGTLVLWSMVGIVVALLLTMLLSWQDVVRQWRAWDQEVTVENEPLHAPPPRRLVDDAASTEAGGRQGARVKDEPQSFCYTLEAYSAKFVAPAPGRQPTPQHFFYRCGTRLVDLRTEVNRSKLDRCAAATAKSPTAFPTLRVFLASTFEEQAHLQQQRNVAAQVIPLARVNDDYCDCLDGTDELQTNACSMSGAVLPLVHLRWKQYLQANAHVRLYEEEEAPSVRRTARLLRRLGGPVLPFCCRDDPEVWLAPSRVGDGVVDCCDGSDEADLPPLHGDAQKAAATEDEGVVGGWRSRVATIELHLDKGVGDASPLRPTLAGGPRTVAGMLLENDLTSLMSCRRVREERLRSARALYAVVERGHATYKVRKANGWEQYGKALVERSMKHQKELRAAAEKFERRRNRLREFMKATGRSDPFSAGVPPEELQAMEEMYAELQRRSMQQKHMEVTLFFRWLGDDFEYYPLADARFPVPLNRVVDTAQCRSQLVQRSKASRRYNASYMLDAPPAHVDNTSYREFFFFPYRYLTGVQNLTAEQKRIFLRRIREPAENESRNASDADDADTSPQVIFGFWQPDHTEVAVDGFVSLDPSGNGVLRRRLFVADPAPVMGGVEQTLQHEQLSYSRAQQRMLRLENPNLLEQMKNALEGTSDAKTIEMPLQQNKPELASVQIFYGGIPCALDDAVADSSQVGGVEEEEEEERHKQPRSYGRVVYVCAEEDGVLEWHRNGKCAHEVAFGTPSACMSWVLEAAAARVRQAERALYDE</sequence>
<dbReference type="EMBL" id="KC544845">
    <property type="protein sequence ID" value="AGN32907.1"/>
    <property type="molecule type" value="Genomic_DNA"/>
</dbReference>
<evidence type="ECO:0000256" key="2">
    <source>
        <dbReference type="SAM" id="MobiDB-lite"/>
    </source>
</evidence>
<organism evidence="4">
    <name type="scientific">Trypanosoma rangeli</name>
    <dbReference type="NCBI Taxonomy" id="5698"/>
    <lineage>
        <taxon>Eukaryota</taxon>
        <taxon>Discoba</taxon>
        <taxon>Euglenozoa</taxon>
        <taxon>Kinetoplastea</taxon>
        <taxon>Metakinetoplastina</taxon>
        <taxon>Trypanosomatida</taxon>
        <taxon>Trypanosomatidae</taxon>
        <taxon>Trypanosoma</taxon>
        <taxon>Herpetosoma</taxon>
    </lineage>
</organism>
<dbReference type="GO" id="GO:0017177">
    <property type="term" value="C:glucosidase II complex"/>
    <property type="evidence" value="ECO:0007669"/>
    <property type="project" value="TreeGrafter"/>
</dbReference>
<dbReference type="AlphaFoldDB" id="R9TL14"/>
<protein>
    <recommendedName>
        <fullName evidence="5">Glucosidase II beta subunit-like protein</fullName>
    </recommendedName>
</protein>
<keyword evidence="3" id="KW-0812">Transmembrane</keyword>
<dbReference type="GO" id="GO:0006491">
    <property type="term" value="P:N-glycan processing"/>
    <property type="evidence" value="ECO:0007669"/>
    <property type="project" value="TreeGrafter"/>
</dbReference>
<dbReference type="InterPro" id="IPR002172">
    <property type="entry name" value="LDrepeatLR_classA_rpt"/>
</dbReference>
<reference evidence="4" key="1">
    <citation type="submission" date="2013-01" db="EMBL/GenBank/DDBJ databases">
        <title>Unveiling the Trypanosoma rangeli genome, the neglected and avirulent trypanosome of mammals.</title>
        <authorList>
            <person name="Stoco P.H."/>
            <person name="Wagner G."/>
            <person name="Gerber A."/>
            <person name="Zaha A."/>
            <person name="Monteiro K.M."/>
            <person name="Thompson C."/>
            <person name="Bartholomeu D.C."/>
            <person name="Bahia D."/>
            <person name="Loreto E."/>
            <person name="Prestes E.B."/>
            <person name="De Moraes M.H."/>
            <person name="Lueckemeyer D.D."/>
            <person name="Lima F.M."/>
            <person name="Vallejo G.A."/>
            <person name="Silveira Filho J.F."/>
            <person name="Tyler K.M."/>
            <person name="Almeida L.G."/>
            <person name="Steindel M."/>
            <person name="Ortiz M.F.D.E."/>
            <person name="Siervo M.A."/>
            <person name="Cunha O.L.D.E."/>
            <person name="Neto R."/>
            <person name="Rodrigues-Luiz G."/>
            <person name="Teixeira S.M."/>
            <person name="Silva R."/>
            <person name="Murta S.M."/>
            <person name="Sincero T.C."/>
            <person name="Mendes T.A."/>
            <person name="Urmenyi T.P."/>
            <person name="Da Rocha W.D."/>
            <person name="Vasconcellos A.T."/>
            <person name="Grisard E.C."/>
        </authorList>
    </citation>
    <scope>NUCLEOTIDE SEQUENCE</scope>
</reference>
<keyword evidence="1" id="KW-1015">Disulfide bond</keyword>
<feature type="transmembrane region" description="Helical" evidence="3">
    <location>
        <begin position="51"/>
        <end position="71"/>
    </location>
</feature>